<evidence type="ECO:0000313" key="2">
    <source>
        <dbReference type="EMBL" id="CAE0232716.1"/>
    </source>
</evidence>
<reference evidence="2" key="1">
    <citation type="submission" date="2021-01" db="EMBL/GenBank/DDBJ databases">
        <authorList>
            <person name="Corre E."/>
            <person name="Pelletier E."/>
            <person name="Niang G."/>
            <person name="Scheremetjew M."/>
            <person name="Finn R."/>
            <person name="Kale V."/>
            <person name="Holt S."/>
            <person name="Cochrane G."/>
            <person name="Meng A."/>
            <person name="Brown T."/>
            <person name="Cohen L."/>
        </authorList>
    </citation>
    <scope>NUCLEOTIDE SEQUENCE</scope>
    <source>
        <strain evidence="2">Ras09</strain>
    </source>
</reference>
<name>A0A7S3FXR9_9SPIT</name>
<accession>A0A7S3FXR9</accession>
<protein>
    <submittedName>
        <fullName evidence="2">Uncharacterized protein</fullName>
    </submittedName>
</protein>
<keyword evidence="1" id="KW-0812">Transmembrane</keyword>
<gene>
    <name evidence="2" type="ORF">SRAS04492_LOCUS4514</name>
</gene>
<keyword evidence="1" id="KW-0472">Membrane</keyword>
<keyword evidence="1" id="KW-1133">Transmembrane helix</keyword>
<organism evidence="2">
    <name type="scientific">Strombidium rassoulzadegani</name>
    <dbReference type="NCBI Taxonomy" id="1082188"/>
    <lineage>
        <taxon>Eukaryota</taxon>
        <taxon>Sar</taxon>
        <taxon>Alveolata</taxon>
        <taxon>Ciliophora</taxon>
        <taxon>Intramacronucleata</taxon>
        <taxon>Spirotrichea</taxon>
        <taxon>Oligotrichia</taxon>
        <taxon>Strombidiidae</taxon>
        <taxon>Strombidium</taxon>
    </lineage>
</organism>
<sequence length="99" mass="12024">MVKTSYPTMWRYVNKWTIIAYGFFFLIPIQFSFYHAHLNWKRGKQPRLTHNDQLLMKYVNASGYRQKMLQIPALEWQQDQFNAQHQRSIRKFIRANAGN</sequence>
<evidence type="ECO:0000256" key="1">
    <source>
        <dbReference type="SAM" id="Phobius"/>
    </source>
</evidence>
<dbReference type="AlphaFoldDB" id="A0A7S3FXR9"/>
<proteinExistence type="predicted"/>
<feature type="transmembrane region" description="Helical" evidence="1">
    <location>
        <begin position="16"/>
        <end position="34"/>
    </location>
</feature>
<dbReference type="EMBL" id="HBIA01008754">
    <property type="protein sequence ID" value="CAE0232716.1"/>
    <property type="molecule type" value="Transcribed_RNA"/>
</dbReference>